<keyword evidence="3" id="KW-0507">mRNA processing</keyword>
<dbReference type="PROSITE" id="PS50102">
    <property type="entry name" value="RRM"/>
    <property type="match status" value="1"/>
</dbReference>
<feature type="compositionally biased region" description="Polar residues" evidence="8">
    <location>
        <begin position="158"/>
        <end position="184"/>
    </location>
</feature>
<feature type="region of interest" description="Disordered" evidence="8">
    <location>
        <begin position="196"/>
        <end position="227"/>
    </location>
</feature>
<dbReference type="AlphaFoldDB" id="A0A6A6VZ75"/>
<feature type="region of interest" description="Disordered" evidence="8">
    <location>
        <begin position="267"/>
        <end position="295"/>
    </location>
</feature>
<dbReference type="PANTHER" id="PTHR14089">
    <property type="entry name" value="PRE-MRNA-SPLICING FACTOR RBM22"/>
    <property type="match status" value="1"/>
</dbReference>
<comment type="subcellular location">
    <subcellularLocation>
        <location evidence="1">Nucleus</location>
    </subcellularLocation>
</comment>
<evidence type="ECO:0000256" key="2">
    <source>
        <dbReference type="ARBA" id="ARBA00022553"/>
    </source>
</evidence>
<accession>A0A6A6VZ75</accession>
<dbReference type="FunFam" id="1.25.40.90:FF:000026">
    <property type="entry name" value="RNA binding protein Nrd1"/>
    <property type="match status" value="1"/>
</dbReference>
<feature type="compositionally biased region" description="Basic and acidic residues" evidence="8">
    <location>
        <begin position="378"/>
        <end position="398"/>
    </location>
</feature>
<keyword evidence="4 7" id="KW-0694">RNA-binding</keyword>
<dbReference type="InterPro" id="IPR006569">
    <property type="entry name" value="CID_dom"/>
</dbReference>
<sequence length="722" mass="77718">MSAVEPLDGLLQHLQTLKPPGASPAKIQEITTLCVENIQLEATVVQKIFIQFKQAPVTHKLGVLYVVDSVTRQWMGRATQSGQKLVGPTSPQGTFASGVHKMTEIIPMMMSELLSHYPPDQKKKIEKLVDIWDQSTVLPKSTIQDFRSKLNPPATPSIPLSNIPGSIGPISQYTPQDQSVPSTTIDTSSIIAALSSLGKQPGPANGTNQQQTPPPQPGQSNLASLPLGVPTQSVIPQNVASSAQNFATYGTVGNGFGGHANNGALSFAPSGNMHTNPVVSQTAQPSQPPQSDLSSNPMAVQVLQGALGGTMQLEQASELLKLLGFPEQAGQVLQLKAYLPQAHISQQVVPSAPSSVVPTSNVQLDNFSNGQDQSRQIGHGDPREYQSRYRSRSPDRGNRRASPYNRRESPTYGTYDPSQSAESGNAGHDGSRGERAGRARGNEYRQRSPPAQRRPEGGPSSNDGSRSSQRNVEFDPSLRSGTIRVLSRTLFVGGVAASEDDLRKIFGQFGAVQTCVVNKDKRHAFVKMYWRNDAVAAKRGMETLQDERVRSTRWGVGFGPRECSDYTTGVSVIPIDALTEADRKWVVTAENGGTGGAPIESGLVIEEPDIEIGAGVSSKAISRRMGPEHAGNMNNNNNRGRGNFGGNRGGNRGKHHNNDNARGRNQDRQQSQHNHLQQSQPQQHQQAPRRPASPRQEPNTIGVPPPVPGFGFQLPGFPANFG</sequence>
<dbReference type="InterPro" id="IPR000504">
    <property type="entry name" value="RRM_dom"/>
</dbReference>
<feature type="compositionally biased region" description="Basic and acidic residues" evidence="8">
    <location>
        <begin position="656"/>
        <end position="667"/>
    </location>
</feature>
<dbReference type="RefSeq" id="XP_033597630.1">
    <property type="nucleotide sequence ID" value="XM_033739099.1"/>
</dbReference>
<dbReference type="PROSITE" id="PS51391">
    <property type="entry name" value="CID"/>
    <property type="match status" value="1"/>
</dbReference>
<dbReference type="InterPro" id="IPR035979">
    <property type="entry name" value="RBD_domain_sf"/>
</dbReference>
<feature type="domain" description="CID" evidence="10">
    <location>
        <begin position="1"/>
        <end position="154"/>
    </location>
</feature>
<evidence type="ECO:0000313" key="12">
    <source>
        <dbReference type="Proteomes" id="UP000799437"/>
    </source>
</evidence>
<dbReference type="GO" id="GO:0006369">
    <property type="term" value="P:termination of RNA polymerase II transcription"/>
    <property type="evidence" value="ECO:0007669"/>
    <property type="project" value="UniProtKB-ARBA"/>
</dbReference>
<dbReference type="GO" id="GO:0010629">
    <property type="term" value="P:negative regulation of gene expression"/>
    <property type="evidence" value="ECO:0007669"/>
    <property type="project" value="UniProtKB-ARBA"/>
</dbReference>
<keyword evidence="5" id="KW-0508">mRNA splicing</keyword>
<dbReference type="InterPro" id="IPR012677">
    <property type="entry name" value="Nucleotide-bd_a/b_plait_sf"/>
</dbReference>
<dbReference type="FunFam" id="3.30.70.330:FF:000397">
    <property type="entry name" value="RNA binding protein Nrd1"/>
    <property type="match status" value="1"/>
</dbReference>
<evidence type="ECO:0000256" key="3">
    <source>
        <dbReference type="ARBA" id="ARBA00022728"/>
    </source>
</evidence>
<dbReference type="GO" id="GO:0071006">
    <property type="term" value="C:U2-type catalytic step 1 spliceosome"/>
    <property type="evidence" value="ECO:0007669"/>
    <property type="project" value="TreeGrafter"/>
</dbReference>
<dbReference type="GO" id="GO:0036002">
    <property type="term" value="F:pre-mRNA binding"/>
    <property type="evidence" value="ECO:0007669"/>
    <property type="project" value="TreeGrafter"/>
</dbReference>
<protein>
    <recommendedName>
        <fullName evidence="13">RNA binding protein Nrd1</fullName>
    </recommendedName>
</protein>
<evidence type="ECO:0000256" key="6">
    <source>
        <dbReference type="ARBA" id="ARBA00023242"/>
    </source>
</evidence>
<dbReference type="Proteomes" id="UP000799437">
    <property type="component" value="Unassembled WGS sequence"/>
</dbReference>
<feature type="compositionally biased region" description="Low complexity" evidence="8">
    <location>
        <begin position="352"/>
        <end position="362"/>
    </location>
</feature>
<evidence type="ECO:0000256" key="7">
    <source>
        <dbReference type="PROSITE-ProRule" id="PRU00176"/>
    </source>
</evidence>
<feature type="compositionally biased region" description="Basic and acidic residues" evidence="8">
    <location>
        <begin position="429"/>
        <end position="446"/>
    </location>
</feature>
<dbReference type="Pfam" id="PF21380">
    <property type="entry name" value="Nrd1-Seb1_dom2"/>
    <property type="match status" value="1"/>
</dbReference>
<evidence type="ECO:0000256" key="5">
    <source>
        <dbReference type="ARBA" id="ARBA00023187"/>
    </source>
</evidence>
<feature type="compositionally biased region" description="Polar residues" evidence="8">
    <location>
        <begin position="459"/>
        <end position="471"/>
    </location>
</feature>
<feature type="compositionally biased region" description="Low complexity" evidence="8">
    <location>
        <begin position="277"/>
        <end position="295"/>
    </location>
</feature>
<proteinExistence type="predicted"/>
<keyword evidence="6" id="KW-0539">Nucleus</keyword>
<dbReference type="SUPFAM" id="SSF54928">
    <property type="entry name" value="RNA-binding domain, RBD"/>
    <property type="match status" value="1"/>
</dbReference>
<dbReference type="Pfam" id="PF04818">
    <property type="entry name" value="CID"/>
    <property type="match status" value="1"/>
</dbReference>
<dbReference type="InterPro" id="IPR048892">
    <property type="entry name" value="Nrd1_Seb1_dom2"/>
</dbReference>
<keyword evidence="3" id="KW-0747">Spliceosome</keyword>
<organism evidence="11 12">
    <name type="scientific">Pseudovirgaria hyperparasitica</name>
    <dbReference type="NCBI Taxonomy" id="470096"/>
    <lineage>
        <taxon>Eukaryota</taxon>
        <taxon>Fungi</taxon>
        <taxon>Dikarya</taxon>
        <taxon>Ascomycota</taxon>
        <taxon>Pezizomycotina</taxon>
        <taxon>Dothideomycetes</taxon>
        <taxon>Dothideomycetes incertae sedis</taxon>
        <taxon>Acrospermales</taxon>
        <taxon>Acrospermaceae</taxon>
        <taxon>Pseudovirgaria</taxon>
    </lineage>
</organism>
<dbReference type="Gene3D" id="3.30.70.330">
    <property type="match status" value="1"/>
</dbReference>
<dbReference type="GO" id="GO:0008380">
    <property type="term" value="P:RNA splicing"/>
    <property type="evidence" value="ECO:0007669"/>
    <property type="project" value="UniProtKB-KW"/>
</dbReference>
<dbReference type="Gene3D" id="1.25.40.90">
    <property type="match status" value="1"/>
</dbReference>
<evidence type="ECO:0000259" key="10">
    <source>
        <dbReference type="PROSITE" id="PS51391"/>
    </source>
</evidence>
<dbReference type="GO" id="GO:0071007">
    <property type="term" value="C:U2-type catalytic step 2 spliceosome"/>
    <property type="evidence" value="ECO:0007669"/>
    <property type="project" value="TreeGrafter"/>
</dbReference>
<dbReference type="EMBL" id="ML996578">
    <property type="protein sequence ID" value="KAF2755179.1"/>
    <property type="molecule type" value="Genomic_DNA"/>
</dbReference>
<dbReference type="GeneID" id="54480153"/>
<feature type="domain" description="RRM" evidence="9">
    <location>
        <begin position="488"/>
        <end position="561"/>
    </location>
</feature>
<dbReference type="SUPFAM" id="SSF48464">
    <property type="entry name" value="ENTH/VHS domain"/>
    <property type="match status" value="1"/>
</dbReference>
<dbReference type="GO" id="GO:0017070">
    <property type="term" value="F:U6 snRNA binding"/>
    <property type="evidence" value="ECO:0007669"/>
    <property type="project" value="TreeGrafter"/>
</dbReference>
<dbReference type="InterPro" id="IPR008942">
    <property type="entry name" value="ENTH_VHS"/>
</dbReference>
<feature type="compositionally biased region" description="Low complexity" evidence="8">
    <location>
        <begin position="631"/>
        <end position="641"/>
    </location>
</feature>
<evidence type="ECO:0000259" key="9">
    <source>
        <dbReference type="PROSITE" id="PS50102"/>
    </source>
</evidence>
<feature type="region of interest" description="Disordered" evidence="8">
    <location>
        <begin position="147"/>
        <end position="184"/>
    </location>
</feature>
<evidence type="ECO:0000256" key="8">
    <source>
        <dbReference type="SAM" id="MobiDB-lite"/>
    </source>
</evidence>
<feature type="region of interest" description="Disordered" evidence="8">
    <location>
        <begin position="352"/>
        <end position="475"/>
    </location>
</feature>
<dbReference type="InterPro" id="IPR039171">
    <property type="entry name" value="Cwc2/Slt11"/>
</dbReference>
<feature type="compositionally biased region" description="Low complexity" evidence="8">
    <location>
        <begin position="709"/>
        <end position="722"/>
    </location>
</feature>
<feature type="compositionally biased region" description="Polar residues" evidence="8">
    <location>
        <begin position="363"/>
        <end position="376"/>
    </location>
</feature>
<dbReference type="GO" id="GO:0031124">
    <property type="term" value="P:mRNA 3'-end processing"/>
    <property type="evidence" value="ECO:0007669"/>
    <property type="project" value="UniProtKB-ARBA"/>
</dbReference>
<dbReference type="CDD" id="cd16984">
    <property type="entry name" value="CID_Nrd1_like"/>
    <property type="match status" value="1"/>
</dbReference>
<reference evidence="11" key="1">
    <citation type="journal article" date="2020" name="Stud. Mycol.">
        <title>101 Dothideomycetes genomes: a test case for predicting lifestyles and emergence of pathogens.</title>
        <authorList>
            <person name="Haridas S."/>
            <person name="Albert R."/>
            <person name="Binder M."/>
            <person name="Bloem J."/>
            <person name="Labutti K."/>
            <person name="Salamov A."/>
            <person name="Andreopoulos B."/>
            <person name="Baker S."/>
            <person name="Barry K."/>
            <person name="Bills G."/>
            <person name="Bluhm B."/>
            <person name="Cannon C."/>
            <person name="Castanera R."/>
            <person name="Culley D."/>
            <person name="Daum C."/>
            <person name="Ezra D."/>
            <person name="Gonzalez J."/>
            <person name="Henrissat B."/>
            <person name="Kuo A."/>
            <person name="Liang C."/>
            <person name="Lipzen A."/>
            <person name="Lutzoni F."/>
            <person name="Magnuson J."/>
            <person name="Mondo S."/>
            <person name="Nolan M."/>
            <person name="Ohm R."/>
            <person name="Pangilinan J."/>
            <person name="Park H.-J."/>
            <person name="Ramirez L."/>
            <person name="Alfaro M."/>
            <person name="Sun H."/>
            <person name="Tritt A."/>
            <person name="Yoshinaga Y."/>
            <person name="Zwiers L.-H."/>
            <person name="Turgeon B."/>
            <person name="Goodwin S."/>
            <person name="Spatafora J."/>
            <person name="Crous P."/>
            <person name="Grigoriev I."/>
        </authorList>
    </citation>
    <scope>NUCLEOTIDE SEQUENCE</scope>
    <source>
        <strain evidence="11">CBS 121739</strain>
    </source>
</reference>
<keyword evidence="2" id="KW-0597">Phosphoprotein</keyword>
<dbReference type="PANTHER" id="PTHR14089:SF2">
    <property type="entry name" value="PRE-MRNA-SPLICING FACTOR CWC2"/>
    <property type="match status" value="1"/>
</dbReference>
<evidence type="ECO:0000313" key="11">
    <source>
        <dbReference type="EMBL" id="KAF2755179.1"/>
    </source>
</evidence>
<name>A0A6A6VZ75_9PEZI</name>
<feature type="region of interest" description="Disordered" evidence="8">
    <location>
        <begin position="619"/>
        <end position="722"/>
    </location>
</feature>
<gene>
    <name evidence="11" type="ORF">EJ05DRAFT_125198</name>
</gene>
<evidence type="ECO:0000256" key="4">
    <source>
        <dbReference type="ARBA" id="ARBA00022884"/>
    </source>
</evidence>
<dbReference type="SMART" id="SM00582">
    <property type="entry name" value="RPR"/>
    <property type="match status" value="1"/>
</dbReference>
<dbReference type="Pfam" id="PF00076">
    <property type="entry name" value="RRM_1"/>
    <property type="match status" value="1"/>
</dbReference>
<evidence type="ECO:0000256" key="1">
    <source>
        <dbReference type="ARBA" id="ARBA00004123"/>
    </source>
</evidence>
<evidence type="ECO:0008006" key="13">
    <source>
        <dbReference type="Google" id="ProtNLM"/>
    </source>
</evidence>
<dbReference type="GO" id="GO:0000974">
    <property type="term" value="C:Prp19 complex"/>
    <property type="evidence" value="ECO:0007669"/>
    <property type="project" value="TreeGrafter"/>
</dbReference>
<dbReference type="OrthoDB" id="79367at2759"/>
<feature type="compositionally biased region" description="Low complexity" evidence="8">
    <location>
        <begin position="668"/>
        <end position="696"/>
    </location>
</feature>
<dbReference type="GO" id="GO:0031126">
    <property type="term" value="P:sno(s)RNA 3'-end processing"/>
    <property type="evidence" value="ECO:0007669"/>
    <property type="project" value="UniProtKB-ARBA"/>
</dbReference>
<keyword evidence="12" id="KW-1185">Reference proteome</keyword>
<dbReference type="SMART" id="SM00360">
    <property type="entry name" value="RRM"/>
    <property type="match status" value="1"/>
</dbReference>